<dbReference type="GO" id="GO:0000155">
    <property type="term" value="F:phosphorelay sensor kinase activity"/>
    <property type="evidence" value="ECO:0007669"/>
    <property type="project" value="InterPro"/>
</dbReference>
<dbReference type="PANTHER" id="PTHR45339">
    <property type="entry name" value="HYBRID SIGNAL TRANSDUCTION HISTIDINE KINASE J"/>
    <property type="match status" value="1"/>
</dbReference>
<evidence type="ECO:0000256" key="11">
    <source>
        <dbReference type="PROSITE-ProRule" id="PRU00169"/>
    </source>
</evidence>
<dbReference type="RefSeq" id="WP_036818135.1">
    <property type="nucleotide sequence ID" value="NZ_JGVO01000127.1"/>
</dbReference>
<feature type="transmembrane region" description="Helical" evidence="12">
    <location>
        <begin position="20"/>
        <end position="38"/>
    </location>
</feature>
<dbReference type="SMART" id="SM00388">
    <property type="entry name" value="HisKA"/>
    <property type="match status" value="1"/>
</dbReference>
<dbReference type="InterPro" id="IPR005467">
    <property type="entry name" value="His_kinase_dom"/>
</dbReference>
<dbReference type="SUPFAM" id="SSF47384">
    <property type="entry name" value="Homodimeric domain of signal transducing histidine kinase"/>
    <property type="match status" value="1"/>
</dbReference>
<dbReference type="CDD" id="cd00082">
    <property type="entry name" value="HisKA"/>
    <property type="match status" value="1"/>
</dbReference>
<dbReference type="GO" id="GO:0005524">
    <property type="term" value="F:ATP binding"/>
    <property type="evidence" value="ECO:0007669"/>
    <property type="project" value="UniProtKB-KW"/>
</dbReference>
<evidence type="ECO:0000256" key="1">
    <source>
        <dbReference type="ARBA" id="ARBA00000085"/>
    </source>
</evidence>
<keyword evidence="7" id="KW-0067">ATP-binding</keyword>
<dbReference type="SUPFAM" id="SSF55874">
    <property type="entry name" value="ATPase domain of HSP90 chaperone/DNA topoisomerase II/histidine kinase"/>
    <property type="match status" value="1"/>
</dbReference>
<dbReference type="SUPFAM" id="SSF52172">
    <property type="entry name" value="CheY-like"/>
    <property type="match status" value="1"/>
</dbReference>
<proteinExistence type="predicted"/>
<dbReference type="EC" id="2.7.13.3" evidence="2"/>
<dbReference type="EMBL" id="PYMA01000018">
    <property type="protein sequence ID" value="PSW14802.1"/>
    <property type="molecule type" value="Genomic_DNA"/>
</dbReference>
<dbReference type="CDD" id="cd16922">
    <property type="entry name" value="HATPase_EvgS-ArcB-TorS-like"/>
    <property type="match status" value="1"/>
</dbReference>
<dbReference type="InterPro" id="IPR036097">
    <property type="entry name" value="HisK_dim/P_sf"/>
</dbReference>
<comment type="caution">
    <text evidence="15">The sequence shown here is derived from an EMBL/GenBank/DDBJ whole genome shotgun (WGS) entry which is preliminary data.</text>
</comment>
<evidence type="ECO:0000256" key="10">
    <source>
        <dbReference type="ARBA" id="ARBA00068150"/>
    </source>
</evidence>
<evidence type="ECO:0000256" key="2">
    <source>
        <dbReference type="ARBA" id="ARBA00012438"/>
    </source>
</evidence>
<dbReference type="CDD" id="cd17546">
    <property type="entry name" value="REC_hyHK_CKI1_RcsC-like"/>
    <property type="match status" value="1"/>
</dbReference>
<dbReference type="PROSITE" id="PS50109">
    <property type="entry name" value="HIS_KIN"/>
    <property type="match status" value="1"/>
</dbReference>
<dbReference type="InterPro" id="IPR004358">
    <property type="entry name" value="Sig_transdc_His_kin-like_C"/>
</dbReference>
<comment type="subunit">
    <text evidence="9">At low DSF concentrations, interacts with RpfF.</text>
</comment>
<keyword evidence="3 11" id="KW-0597">Phosphoprotein</keyword>
<reference evidence="15 16" key="1">
    <citation type="submission" date="2018-01" db="EMBL/GenBank/DDBJ databases">
        <title>Whole genome sequencing of Histamine producing bacteria.</title>
        <authorList>
            <person name="Butler K."/>
        </authorList>
    </citation>
    <scope>NUCLEOTIDE SEQUENCE [LARGE SCALE GENOMIC DNA]</scope>
    <source>
        <strain evidence="15 16">DSM 100436</strain>
    </source>
</reference>
<keyword evidence="12" id="KW-1133">Transmembrane helix</keyword>
<dbReference type="AlphaFoldDB" id="A0A2T3NIE6"/>
<evidence type="ECO:0000256" key="6">
    <source>
        <dbReference type="ARBA" id="ARBA00022777"/>
    </source>
</evidence>
<evidence type="ECO:0000313" key="16">
    <source>
        <dbReference type="Proteomes" id="UP000241771"/>
    </source>
</evidence>
<dbReference type="InterPro" id="IPR003594">
    <property type="entry name" value="HATPase_dom"/>
</dbReference>
<keyword evidence="8" id="KW-0902">Two-component regulatory system</keyword>
<feature type="domain" description="Histidine kinase" evidence="13">
    <location>
        <begin position="332"/>
        <end position="553"/>
    </location>
</feature>
<comment type="catalytic activity">
    <reaction evidence="1">
        <text>ATP + protein L-histidine = ADP + protein N-phospho-L-histidine.</text>
        <dbReference type="EC" id="2.7.13.3"/>
    </reaction>
</comment>
<evidence type="ECO:0000256" key="7">
    <source>
        <dbReference type="ARBA" id="ARBA00022840"/>
    </source>
</evidence>
<dbReference type="SMART" id="SM00448">
    <property type="entry name" value="REC"/>
    <property type="match status" value="1"/>
</dbReference>
<keyword evidence="12" id="KW-0472">Membrane</keyword>
<dbReference type="PRINTS" id="PR00344">
    <property type="entry name" value="BCTRLSENSOR"/>
</dbReference>
<dbReference type="FunFam" id="3.30.565.10:FF:000010">
    <property type="entry name" value="Sensor histidine kinase RcsC"/>
    <property type="match status" value="1"/>
</dbReference>
<evidence type="ECO:0000256" key="8">
    <source>
        <dbReference type="ARBA" id="ARBA00023012"/>
    </source>
</evidence>
<dbReference type="InterPro" id="IPR001789">
    <property type="entry name" value="Sig_transdc_resp-reg_receiver"/>
</dbReference>
<evidence type="ECO:0000259" key="14">
    <source>
        <dbReference type="PROSITE" id="PS50110"/>
    </source>
</evidence>
<dbReference type="PANTHER" id="PTHR45339:SF1">
    <property type="entry name" value="HYBRID SIGNAL TRANSDUCTION HISTIDINE KINASE J"/>
    <property type="match status" value="1"/>
</dbReference>
<evidence type="ECO:0000256" key="5">
    <source>
        <dbReference type="ARBA" id="ARBA00022741"/>
    </source>
</evidence>
<dbReference type="Gene3D" id="1.10.287.130">
    <property type="match status" value="1"/>
</dbReference>
<evidence type="ECO:0000256" key="9">
    <source>
        <dbReference type="ARBA" id="ARBA00064003"/>
    </source>
</evidence>
<keyword evidence="5" id="KW-0547">Nucleotide-binding</keyword>
<dbReference type="Pfam" id="PF02518">
    <property type="entry name" value="HATPase_c"/>
    <property type="match status" value="1"/>
</dbReference>
<dbReference type="Pfam" id="PF00072">
    <property type="entry name" value="Response_reg"/>
    <property type="match status" value="1"/>
</dbReference>
<keyword evidence="12" id="KW-0812">Transmembrane</keyword>
<dbReference type="OrthoDB" id="9810730at2"/>
<dbReference type="Gene3D" id="3.40.50.2300">
    <property type="match status" value="1"/>
</dbReference>
<gene>
    <name evidence="15" type="ORF">C9I98_21705</name>
</gene>
<dbReference type="SMART" id="SM00387">
    <property type="entry name" value="HATPase_c"/>
    <property type="match status" value="1"/>
</dbReference>
<dbReference type="PROSITE" id="PS50110">
    <property type="entry name" value="RESPONSE_REGULATORY"/>
    <property type="match status" value="1"/>
</dbReference>
<dbReference type="InterPro" id="IPR011006">
    <property type="entry name" value="CheY-like_superfamily"/>
</dbReference>
<evidence type="ECO:0000256" key="4">
    <source>
        <dbReference type="ARBA" id="ARBA00022679"/>
    </source>
</evidence>
<dbReference type="InterPro" id="IPR036890">
    <property type="entry name" value="HATPase_C_sf"/>
</dbReference>
<feature type="domain" description="Response regulatory" evidence="14">
    <location>
        <begin position="688"/>
        <end position="809"/>
    </location>
</feature>
<dbReference type="Gene3D" id="3.30.565.10">
    <property type="entry name" value="Histidine kinase-like ATPase, C-terminal domain"/>
    <property type="match status" value="1"/>
</dbReference>
<evidence type="ECO:0000256" key="12">
    <source>
        <dbReference type="SAM" id="Phobius"/>
    </source>
</evidence>
<feature type="modified residue" description="4-aspartylphosphate" evidence="11">
    <location>
        <position position="739"/>
    </location>
</feature>
<evidence type="ECO:0000313" key="15">
    <source>
        <dbReference type="EMBL" id="PSW14802.1"/>
    </source>
</evidence>
<dbReference type="Pfam" id="PF00512">
    <property type="entry name" value="HisKA"/>
    <property type="match status" value="1"/>
</dbReference>
<dbReference type="Proteomes" id="UP000241771">
    <property type="component" value="Unassembled WGS sequence"/>
</dbReference>
<dbReference type="FunFam" id="1.10.287.130:FF:000002">
    <property type="entry name" value="Two-component osmosensing histidine kinase"/>
    <property type="match status" value="1"/>
</dbReference>
<name>A0A2T3NIE6_9GAMM</name>
<dbReference type="InterPro" id="IPR003661">
    <property type="entry name" value="HisK_dim/P_dom"/>
</dbReference>
<keyword evidence="16" id="KW-1185">Reference proteome</keyword>
<sequence length="813" mass="90510">MKVTQSQQTNTIKATSIKRLLTYGAGIILVFLGAFFYADQKLNAQRGQLISLNADILTASNEMLMMRRHEKDFIARVDAKYQEKMATAYQDLLQSLEAISLSIALNNIDTSYDPQATLDSIKAYNQKFSALADVVLLIHGQGEQQGLIDALKDDSLALKNDIINTNNSTLDRLTLNTEDLMFQFFSDFDEGILEQITITLGNIEQEIISTSGKDSTAYEHFIGFESTFYSLQSAYKDFGYDHNSGRHGDLRETIHVLEDKLNTLFSETPALINAKLNVFELYLLIAAFTLAFSVIAVLVYVVHHIGKMETALINAREQEKQANKAKSAFLANMSHEIRTPLNGILGMTEILSDSKLSAIQKDYLSTINVSSQTLLMLINDILDLSKIESGHLEICPHTSAIKEIIFDTAALITPKAQQKSIDIVVDLDNNLPNYIKADEQKVRQVLMNLASNAIKFTEQGAITFTAHQVSETDSSVVIYFAVTDTGIGIDEDKQAHIFDEFRQENADTSAQYGGTGLGLAISSKMIELMGGEIKIKSAKGTGSQFYFEVEFSKDDQTLNQDNLFTIAYCTTSPNPLLVAELARFGYQYSIIDGNTSLIADIDQDALVIVDSPIILKAVEQQKPKHRVVYIRDNTKNIDIDSNHVVAFVTAPLFGMRLSNTLKNAYENDHADEVTQQQPQRPTSSTSQKILVVEDNKVNQQVVCINLKRMGLEYIIANNGQEAVDIYQTEHDAIGLILMDCMMPVMDGFGATEAIREHEASNQLPRKHIIALTASILDDDIQKCFDSGMDDYLPKPFKRDVLLEKLDKQVSLLS</sequence>
<keyword evidence="6 15" id="KW-0418">Kinase</keyword>
<feature type="transmembrane region" description="Helical" evidence="12">
    <location>
        <begin position="281"/>
        <end position="302"/>
    </location>
</feature>
<evidence type="ECO:0000259" key="13">
    <source>
        <dbReference type="PROSITE" id="PS50109"/>
    </source>
</evidence>
<protein>
    <recommendedName>
        <fullName evidence="10">Sensory/regulatory protein RpfC</fullName>
        <ecNumber evidence="2">2.7.13.3</ecNumber>
    </recommendedName>
</protein>
<organism evidence="15 16">
    <name type="scientific">Photobacterium sanctipauli</name>
    <dbReference type="NCBI Taxonomy" id="1342794"/>
    <lineage>
        <taxon>Bacteria</taxon>
        <taxon>Pseudomonadati</taxon>
        <taxon>Pseudomonadota</taxon>
        <taxon>Gammaproteobacteria</taxon>
        <taxon>Vibrionales</taxon>
        <taxon>Vibrionaceae</taxon>
        <taxon>Photobacterium</taxon>
    </lineage>
</organism>
<keyword evidence="4" id="KW-0808">Transferase</keyword>
<accession>A0A2T3NIE6</accession>
<evidence type="ECO:0000256" key="3">
    <source>
        <dbReference type="ARBA" id="ARBA00022553"/>
    </source>
</evidence>